<dbReference type="EMBL" id="JAPZBS010000005">
    <property type="protein sequence ID" value="KAJ5370888.1"/>
    <property type="molecule type" value="Genomic_DNA"/>
</dbReference>
<proteinExistence type="predicted"/>
<organism evidence="3 4">
    <name type="scientific">Penicillium cataractarum</name>
    <dbReference type="NCBI Taxonomy" id="2100454"/>
    <lineage>
        <taxon>Eukaryota</taxon>
        <taxon>Fungi</taxon>
        <taxon>Dikarya</taxon>
        <taxon>Ascomycota</taxon>
        <taxon>Pezizomycotina</taxon>
        <taxon>Eurotiomycetes</taxon>
        <taxon>Eurotiomycetidae</taxon>
        <taxon>Eurotiales</taxon>
        <taxon>Aspergillaceae</taxon>
        <taxon>Penicillium</taxon>
    </lineage>
</organism>
<dbReference type="GeneID" id="81439088"/>
<dbReference type="Proteomes" id="UP001147782">
    <property type="component" value="Unassembled WGS sequence"/>
</dbReference>
<sequence>MNISRGGFHGDTAIPKETGVPAKTGIFCTFTISRPLRCFMFLSSSRPFSASPFSFSVAPSLRRLASSLSPPKALFSNVVLSHEPVKMPWLPPEILTMITSYILDPATLVSLRLVNRDWAAAADWQLDHVFLLLNMNKLTQDTIEKKRKDGRALARVRCVIVNHPDDDYWSGLPENDGSIKIDRRFKNFQRLAFYLRSKVGQFPNLEYFALHFRPPRDHAPIPNSSSDKEDILEDAVVDLFKALKKLSTTKSKYGKNLEELSIQCLPVQVRFPGDPVWELERYKRAITKLRLKTLKVGLVGSTVWNHALDWTSADQQIGDAPWNWVQPAMRTLRNLSITCWGFYIKNIAGAGCHTGLFFPFLESLELRGCVFTSDFQLSWINRHGRTLNSLKLDDCAIADRFVLWPMPGGGIKIDCCHGSLRVVDNGRSGKVRLYNTRWAYYFDKMRENLPQLKHFEIGSSRVRAPGEEGPFFQSERHDGPPFNIPPRVLFGLFPDRYLKMSENAGCSCCSWLLRNEDQQRPKRQGLLLDNPDRDALRRLLQKIGQVVKEDADSDHAGYVRKLMGRVKADKSQSLEDASSEETSSSSTEWDSSDSDEFDFSSPSDYSF</sequence>
<dbReference type="InterPro" id="IPR036047">
    <property type="entry name" value="F-box-like_dom_sf"/>
</dbReference>
<dbReference type="PANTHER" id="PTHR42057:SF2">
    <property type="entry name" value="F-BOX DOMAIN PROTEIN (AFU_ORTHOLOGUE AFUA_4G00200)-RELATED"/>
    <property type="match status" value="1"/>
</dbReference>
<dbReference type="AlphaFoldDB" id="A0A9W9S781"/>
<evidence type="ECO:0000313" key="4">
    <source>
        <dbReference type="Proteomes" id="UP001147782"/>
    </source>
</evidence>
<dbReference type="InterPro" id="IPR001810">
    <property type="entry name" value="F-box_dom"/>
</dbReference>
<name>A0A9W9S781_9EURO</name>
<reference evidence="3" key="2">
    <citation type="journal article" date="2023" name="IMA Fungus">
        <title>Comparative genomic study of the Penicillium genus elucidates a diverse pangenome and 15 lateral gene transfer events.</title>
        <authorList>
            <person name="Petersen C."/>
            <person name="Sorensen T."/>
            <person name="Nielsen M.R."/>
            <person name="Sondergaard T.E."/>
            <person name="Sorensen J.L."/>
            <person name="Fitzpatrick D.A."/>
            <person name="Frisvad J.C."/>
            <person name="Nielsen K.L."/>
        </authorList>
    </citation>
    <scope>NUCLEOTIDE SEQUENCE</scope>
    <source>
        <strain evidence="3">IBT 29864</strain>
    </source>
</reference>
<comment type="caution">
    <text evidence="3">The sequence shown here is derived from an EMBL/GenBank/DDBJ whole genome shotgun (WGS) entry which is preliminary data.</text>
</comment>
<feature type="compositionally biased region" description="Low complexity" evidence="1">
    <location>
        <begin position="574"/>
        <end position="589"/>
    </location>
</feature>
<dbReference type="SUPFAM" id="SSF52047">
    <property type="entry name" value="RNI-like"/>
    <property type="match status" value="1"/>
</dbReference>
<feature type="domain" description="F-box" evidence="2">
    <location>
        <begin position="90"/>
        <end position="122"/>
    </location>
</feature>
<feature type="region of interest" description="Disordered" evidence="1">
    <location>
        <begin position="568"/>
        <end position="607"/>
    </location>
</feature>
<gene>
    <name evidence="3" type="ORF">N7496_006980</name>
</gene>
<evidence type="ECO:0000256" key="1">
    <source>
        <dbReference type="SAM" id="MobiDB-lite"/>
    </source>
</evidence>
<accession>A0A9W9S781</accession>
<dbReference type="Pfam" id="PF12937">
    <property type="entry name" value="F-box-like"/>
    <property type="match status" value="1"/>
</dbReference>
<protein>
    <recommendedName>
        <fullName evidence="2">F-box domain-containing protein</fullName>
    </recommendedName>
</protein>
<keyword evidence="4" id="KW-1185">Reference proteome</keyword>
<dbReference type="RefSeq" id="XP_056555322.1">
    <property type="nucleotide sequence ID" value="XM_056699909.1"/>
</dbReference>
<evidence type="ECO:0000313" key="3">
    <source>
        <dbReference type="EMBL" id="KAJ5370888.1"/>
    </source>
</evidence>
<reference evidence="3" key="1">
    <citation type="submission" date="2022-11" db="EMBL/GenBank/DDBJ databases">
        <authorList>
            <person name="Petersen C."/>
        </authorList>
    </citation>
    <scope>NUCLEOTIDE SEQUENCE</scope>
    <source>
        <strain evidence="3">IBT 29864</strain>
    </source>
</reference>
<dbReference type="PANTHER" id="PTHR42057">
    <property type="entry name" value="F-BOX DOMAIN PROTEIN (AFU_ORTHOLOGUE AFUA_4G00200)"/>
    <property type="match status" value="1"/>
</dbReference>
<dbReference type="CDD" id="cd09917">
    <property type="entry name" value="F-box_SF"/>
    <property type="match status" value="1"/>
</dbReference>
<dbReference type="OrthoDB" id="3140657at2759"/>
<evidence type="ECO:0000259" key="2">
    <source>
        <dbReference type="Pfam" id="PF12937"/>
    </source>
</evidence>
<dbReference type="SUPFAM" id="SSF81383">
    <property type="entry name" value="F-box domain"/>
    <property type="match status" value="1"/>
</dbReference>